<accession>A0A1X9SNK5</accession>
<dbReference type="RefSeq" id="WP_096018413.1">
    <property type="nucleotide sequence ID" value="NZ_CP015578.1"/>
</dbReference>
<protein>
    <recommendedName>
        <fullName evidence="2 6">Imidazoleglycerol-phosphate dehydratase</fullName>
        <shortName evidence="6">IGPD</shortName>
        <ecNumber evidence="6 7">4.2.1.19</ecNumber>
    </recommendedName>
</protein>
<evidence type="ECO:0000313" key="9">
    <source>
        <dbReference type="Proteomes" id="UP000202031"/>
    </source>
</evidence>
<comment type="subcellular location">
    <subcellularLocation>
        <location evidence="6 7">Cytoplasm</location>
    </subcellularLocation>
</comment>
<dbReference type="Gene3D" id="3.30.230.40">
    <property type="entry name" value="Imidazole glycerol phosphate dehydratase, domain 1"/>
    <property type="match status" value="2"/>
</dbReference>
<dbReference type="InterPro" id="IPR020565">
    <property type="entry name" value="ImidazoleglycerP_deHydtase_CS"/>
</dbReference>
<gene>
    <name evidence="6 8" type="primary">hisB</name>
    <name evidence="8" type="ORF">CLAN_1050</name>
</gene>
<comment type="catalytic activity">
    <reaction evidence="6 7">
        <text>D-erythro-1-(imidazol-4-yl)glycerol 3-phosphate = 3-(imidazol-4-yl)-2-oxopropyl phosphate + H2O</text>
        <dbReference type="Rhea" id="RHEA:11040"/>
        <dbReference type="ChEBI" id="CHEBI:15377"/>
        <dbReference type="ChEBI" id="CHEBI:57766"/>
        <dbReference type="ChEBI" id="CHEBI:58278"/>
        <dbReference type="EC" id="4.2.1.19"/>
    </reaction>
</comment>
<reference evidence="9" key="2">
    <citation type="journal article" date="2017" name="Genome Biol. Evol.">
        <title>Comparative genomic analysis identifies a Campylobacter clade deficient in selenium metabolism.</title>
        <authorList>
            <person name="Miller W.G."/>
            <person name="Yee E."/>
            <person name="Lopes B.S."/>
            <person name="Chapman M.H."/>
            <person name="Huynh S."/>
            <person name="Bono J.L."/>
            <person name="Parker C.T."/>
            <person name="Strachan N.J.C."/>
            <person name="Forbes K.J."/>
        </authorList>
    </citation>
    <scope>NUCLEOTIDE SEQUENCE [LARGE SCALE GENOMIC DNA]</scope>
    <source>
        <strain evidence="9">NCTC 13004</strain>
    </source>
</reference>
<dbReference type="GO" id="GO:0000105">
    <property type="term" value="P:L-histidine biosynthetic process"/>
    <property type="evidence" value="ECO:0007669"/>
    <property type="project" value="UniProtKB-UniRule"/>
</dbReference>
<evidence type="ECO:0000256" key="2">
    <source>
        <dbReference type="ARBA" id="ARBA00016664"/>
    </source>
</evidence>
<dbReference type="NCBIfam" id="NF002114">
    <property type="entry name" value="PRK00951.2-4"/>
    <property type="match status" value="1"/>
</dbReference>
<dbReference type="GeneID" id="46921521"/>
<dbReference type="PROSITE" id="PS00955">
    <property type="entry name" value="IGP_DEHYDRATASE_2"/>
    <property type="match status" value="1"/>
</dbReference>
<evidence type="ECO:0000256" key="6">
    <source>
        <dbReference type="HAMAP-Rule" id="MF_00076"/>
    </source>
</evidence>
<dbReference type="FunFam" id="3.30.230.40:FF:000003">
    <property type="entry name" value="Imidazoleglycerol-phosphate dehydratase HisB"/>
    <property type="match status" value="1"/>
</dbReference>
<keyword evidence="5 6" id="KW-0456">Lyase</keyword>
<dbReference type="PANTHER" id="PTHR23133">
    <property type="entry name" value="IMIDAZOLEGLYCEROL-PHOSPHATE DEHYDRATASE HIS7"/>
    <property type="match status" value="1"/>
</dbReference>
<dbReference type="InterPro" id="IPR000807">
    <property type="entry name" value="ImidazoleglycerolP_deHydtase"/>
</dbReference>
<dbReference type="InterPro" id="IPR038494">
    <property type="entry name" value="IGPD_sf"/>
</dbReference>
<dbReference type="PROSITE" id="PS00954">
    <property type="entry name" value="IGP_DEHYDRATASE_1"/>
    <property type="match status" value="1"/>
</dbReference>
<dbReference type="CDD" id="cd07914">
    <property type="entry name" value="IGPD"/>
    <property type="match status" value="1"/>
</dbReference>
<dbReference type="UniPathway" id="UPA00031">
    <property type="reaction ID" value="UER00011"/>
</dbReference>
<comment type="pathway">
    <text evidence="1 6 7">Amino-acid biosynthesis; L-histidine biosynthesis; L-histidine from 5-phospho-alpha-D-ribose 1-diphosphate: step 6/9.</text>
</comment>
<keyword evidence="3 6" id="KW-0028">Amino-acid biosynthesis</keyword>
<sequence length="190" mass="21054">MIKKHRKTKETDITLELEIYGSGNSDISTGIGFFDHMLNALAKHSLMDIKLHCNGDLHIDDHHSVEDCAIVLGQGLKEALYPLGSVERYGNSVVVMDEAAVECALDLSNRAFLIYESKMNPKIGNFDSELVEEFFRALAMNANITLHLIKQRGTNSHHIAEATFKAFAVAFRRAVAKNDRIGIPSTKGVL</sequence>
<dbReference type="FunFam" id="3.30.230.40:FF:000001">
    <property type="entry name" value="Imidazoleglycerol-phosphate dehydratase HisB"/>
    <property type="match status" value="1"/>
</dbReference>
<dbReference type="HAMAP" id="MF_00076">
    <property type="entry name" value="HisB"/>
    <property type="match status" value="1"/>
</dbReference>
<dbReference type="Proteomes" id="UP000202031">
    <property type="component" value="Chromosome"/>
</dbReference>
<evidence type="ECO:0000313" key="8">
    <source>
        <dbReference type="EMBL" id="ARQ97785.1"/>
    </source>
</evidence>
<dbReference type="NCBIfam" id="NF002111">
    <property type="entry name" value="PRK00951.2-1"/>
    <property type="match status" value="1"/>
</dbReference>
<evidence type="ECO:0000256" key="3">
    <source>
        <dbReference type="ARBA" id="ARBA00022605"/>
    </source>
</evidence>
<keyword evidence="6" id="KW-0963">Cytoplasm</keyword>
<evidence type="ECO:0000256" key="4">
    <source>
        <dbReference type="ARBA" id="ARBA00023102"/>
    </source>
</evidence>
<dbReference type="EC" id="4.2.1.19" evidence="6 7"/>
<dbReference type="PANTHER" id="PTHR23133:SF2">
    <property type="entry name" value="IMIDAZOLEGLYCEROL-PHOSPHATE DEHYDRATASE"/>
    <property type="match status" value="1"/>
</dbReference>
<evidence type="ECO:0000256" key="1">
    <source>
        <dbReference type="ARBA" id="ARBA00005047"/>
    </source>
</evidence>
<dbReference type="GO" id="GO:0005737">
    <property type="term" value="C:cytoplasm"/>
    <property type="evidence" value="ECO:0007669"/>
    <property type="project" value="UniProtKB-SubCell"/>
</dbReference>
<evidence type="ECO:0000256" key="7">
    <source>
        <dbReference type="RuleBase" id="RU000599"/>
    </source>
</evidence>
<dbReference type="Pfam" id="PF00475">
    <property type="entry name" value="IGPD"/>
    <property type="match status" value="1"/>
</dbReference>
<comment type="similarity">
    <text evidence="6 7">Belongs to the imidazoleglycerol-phosphate dehydratase family.</text>
</comment>
<dbReference type="AlphaFoldDB" id="A0A1X9SNK5"/>
<dbReference type="EMBL" id="CP015578">
    <property type="protein sequence ID" value="ARQ97785.1"/>
    <property type="molecule type" value="Genomic_DNA"/>
</dbReference>
<dbReference type="GO" id="GO:0004424">
    <property type="term" value="F:imidazoleglycerol-phosphate dehydratase activity"/>
    <property type="evidence" value="ECO:0007669"/>
    <property type="project" value="UniProtKB-UniRule"/>
</dbReference>
<dbReference type="SUPFAM" id="SSF54211">
    <property type="entry name" value="Ribosomal protein S5 domain 2-like"/>
    <property type="match status" value="2"/>
</dbReference>
<evidence type="ECO:0000256" key="5">
    <source>
        <dbReference type="ARBA" id="ARBA00023239"/>
    </source>
</evidence>
<dbReference type="KEGG" id="clx:CLAN_1050"/>
<keyword evidence="4 6" id="KW-0368">Histidine biosynthesis</keyword>
<name>A0A1X9SNK5_9BACT</name>
<reference evidence="9" key="1">
    <citation type="journal article" date="2017" name="Genome Biol. Evol.">
        <title>Comparative Genomic Analysis Identifies a Campylobacter Clade Deficient in Selenium Metabolism.</title>
        <authorList>
            <person name="Miller W.G."/>
            <person name="Yee E."/>
            <person name="Lopes B.S."/>
            <person name="Chapman M.H."/>
            <person name="Huynh S."/>
            <person name="Bono J.L."/>
            <person name="Parker C.T."/>
            <person name="Strachan N.J.C."/>
            <person name="Forbes K.J."/>
        </authorList>
    </citation>
    <scope>NUCLEOTIDE SEQUENCE [LARGE SCALE GENOMIC DNA]</scope>
    <source>
        <strain evidence="9">NCTC 13004</strain>
    </source>
</reference>
<proteinExistence type="inferred from homology"/>
<organism evidence="8 9">
    <name type="scientific">Campylobacter lanienae NCTC 13004</name>
    <dbReference type="NCBI Taxonomy" id="1031753"/>
    <lineage>
        <taxon>Bacteria</taxon>
        <taxon>Pseudomonadati</taxon>
        <taxon>Campylobacterota</taxon>
        <taxon>Epsilonproteobacteria</taxon>
        <taxon>Campylobacterales</taxon>
        <taxon>Campylobacteraceae</taxon>
        <taxon>Campylobacter</taxon>
    </lineage>
</organism>
<dbReference type="InterPro" id="IPR020568">
    <property type="entry name" value="Ribosomal_Su5_D2-typ_SF"/>
</dbReference>